<evidence type="ECO:0000313" key="2">
    <source>
        <dbReference type="EMBL" id="AAT59050.1"/>
    </source>
</evidence>
<protein>
    <submittedName>
        <fullName evidence="2">Uncharacterized protein</fullName>
    </submittedName>
</protein>
<feature type="transmembrane region" description="Helical" evidence="1">
    <location>
        <begin position="19"/>
        <end position="36"/>
    </location>
</feature>
<dbReference type="PATRIC" id="fig|281309.8.peg.568"/>
<name>Q6HNI7_BACHK</name>
<gene>
    <name evidence="2" type="ordered locus">BT9727_0537</name>
</gene>
<sequence length="116" mass="13284">MYCDIFIIKCFLFFTKCRYLPILSAFVLHTVYCYVFKEKRKVNKMYGRPIGGFGHGGFHGGFGHSPFFGGGFFPGFVAGALLSPGFGYGGYGYPYYSDYSYYTGYQQDPYYSYNTY</sequence>
<reference evidence="2 3" key="1">
    <citation type="journal article" date="2006" name="J. Bacteriol.">
        <title>Pathogenomic sequence analysis of Bacillus cereus and Bacillus thuringiensis isolates closely related to Bacillus anthracis.</title>
        <authorList>
            <person name="Han C.S."/>
            <person name="Xie G."/>
            <person name="Challacombe J.F."/>
            <person name="Altherr M.R."/>
            <person name="Bhotika S.S."/>
            <person name="Brown N."/>
            <person name="Bruce D."/>
            <person name="Campbell C.S."/>
            <person name="Campbell M.L."/>
            <person name="Chen J."/>
            <person name="Chertkov O."/>
            <person name="Cleland C."/>
            <person name="Dimitrijevic M."/>
            <person name="Doggett N.A."/>
            <person name="Fawcett J.J."/>
            <person name="Glavina T."/>
            <person name="Goodwin L.A."/>
            <person name="Green L.D."/>
            <person name="Hill K.K."/>
            <person name="Hitchcock P."/>
            <person name="Jackson P.J."/>
            <person name="Keim P."/>
            <person name="Kewalramani A.R."/>
            <person name="Longmire J."/>
            <person name="Lucas S."/>
            <person name="Malfatti S."/>
            <person name="McMurry K."/>
            <person name="Meincke L.J."/>
            <person name="Misra M."/>
            <person name="Moseman B.L."/>
            <person name="Mundt M."/>
            <person name="Munk A.C."/>
            <person name="Okinaka R.T."/>
            <person name="Parson-Quintana B."/>
            <person name="Reilly L.P."/>
            <person name="Richardson P."/>
            <person name="Robinson D.L."/>
            <person name="Rubin E."/>
            <person name="Saunders E."/>
            <person name="Tapia R."/>
            <person name="Tesmer J.G."/>
            <person name="Thayer N."/>
            <person name="Thompson L.S."/>
            <person name="Tice H."/>
            <person name="Ticknor L.O."/>
            <person name="Wills P.L."/>
            <person name="Brettin T.S."/>
            <person name="Gilna P."/>
        </authorList>
    </citation>
    <scope>NUCLEOTIDE SEQUENCE [LARGE SCALE GENOMIC DNA]</scope>
    <source>
        <strain evidence="2 3">97-27</strain>
    </source>
</reference>
<accession>Q6HNI7</accession>
<dbReference type="EMBL" id="AE017355">
    <property type="protein sequence ID" value="AAT59050.1"/>
    <property type="molecule type" value="Genomic_DNA"/>
</dbReference>
<dbReference type="AlphaFoldDB" id="Q6HNI7"/>
<keyword evidence="1" id="KW-0472">Membrane</keyword>
<proteinExistence type="predicted"/>
<dbReference type="KEGG" id="btk:BT9727_0537"/>
<organism evidence="2 3">
    <name type="scientific">Bacillus thuringiensis subsp. konkukian (strain 97-27)</name>
    <dbReference type="NCBI Taxonomy" id="281309"/>
    <lineage>
        <taxon>Bacteria</taxon>
        <taxon>Bacillati</taxon>
        <taxon>Bacillota</taxon>
        <taxon>Bacilli</taxon>
        <taxon>Bacillales</taxon>
        <taxon>Bacillaceae</taxon>
        <taxon>Bacillus</taxon>
        <taxon>Bacillus cereus group</taxon>
    </lineage>
</organism>
<evidence type="ECO:0000313" key="3">
    <source>
        <dbReference type="Proteomes" id="UP000001301"/>
    </source>
</evidence>
<dbReference type="HOGENOM" id="CLU_2091873_0_0_9"/>
<keyword evidence="1" id="KW-1133">Transmembrane helix</keyword>
<dbReference type="Proteomes" id="UP000001301">
    <property type="component" value="Chromosome"/>
</dbReference>
<keyword evidence="1" id="KW-0812">Transmembrane</keyword>
<evidence type="ECO:0000256" key="1">
    <source>
        <dbReference type="SAM" id="Phobius"/>
    </source>
</evidence>